<dbReference type="AlphaFoldDB" id="B4CZA6"/>
<dbReference type="InterPro" id="IPR013785">
    <property type="entry name" value="Aldolase_TIM"/>
</dbReference>
<reference evidence="5 6" key="1">
    <citation type="journal article" date="2011" name="J. Bacteriol.">
        <title>Genome sequence of Chthoniobacter flavus Ellin428, an aerobic heterotrophic soil bacterium.</title>
        <authorList>
            <person name="Kant R."/>
            <person name="van Passel M.W."/>
            <person name="Palva A."/>
            <person name="Lucas S."/>
            <person name="Lapidus A."/>
            <person name="Glavina Del Rio T."/>
            <person name="Dalin E."/>
            <person name="Tice H."/>
            <person name="Bruce D."/>
            <person name="Goodwin L."/>
            <person name="Pitluck S."/>
            <person name="Larimer F.W."/>
            <person name="Land M.L."/>
            <person name="Hauser L."/>
            <person name="Sangwan P."/>
            <person name="de Vos W.M."/>
            <person name="Janssen P.H."/>
            <person name="Smidt H."/>
        </authorList>
    </citation>
    <scope>NUCLEOTIDE SEQUENCE [LARGE SCALE GENOMIC DNA]</scope>
    <source>
        <strain evidence="5 6">Ellin428</strain>
    </source>
</reference>
<gene>
    <name evidence="5" type="ORF">CfE428DRAFT_1994</name>
</gene>
<dbReference type="RefSeq" id="WP_006979319.1">
    <property type="nucleotide sequence ID" value="NZ_ABVL01000004.1"/>
</dbReference>
<dbReference type="eggNOG" id="COG0329">
    <property type="taxonomic scope" value="Bacteria"/>
</dbReference>
<keyword evidence="6" id="KW-1185">Reference proteome</keyword>
<proteinExistence type="inferred from homology"/>
<organism evidence="5 6">
    <name type="scientific">Chthoniobacter flavus Ellin428</name>
    <dbReference type="NCBI Taxonomy" id="497964"/>
    <lineage>
        <taxon>Bacteria</taxon>
        <taxon>Pseudomonadati</taxon>
        <taxon>Verrucomicrobiota</taxon>
        <taxon>Spartobacteria</taxon>
        <taxon>Chthoniobacterales</taxon>
        <taxon>Chthoniobacteraceae</taxon>
        <taxon>Chthoniobacter</taxon>
    </lineage>
</organism>
<evidence type="ECO:0000256" key="1">
    <source>
        <dbReference type="ARBA" id="ARBA00023239"/>
    </source>
</evidence>
<dbReference type="EMBL" id="ABVL01000004">
    <property type="protein sequence ID" value="EDY20797.1"/>
    <property type="molecule type" value="Genomic_DNA"/>
</dbReference>
<evidence type="ECO:0000256" key="3">
    <source>
        <dbReference type="PIRSR" id="PIRSR001365-1"/>
    </source>
</evidence>
<dbReference type="GO" id="GO:0008840">
    <property type="term" value="F:4-hydroxy-tetrahydrodipicolinate synthase activity"/>
    <property type="evidence" value="ECO:0007669"/>
    <property type="project" value="TreeGrafter"/>
</dbReference>
<dbReference type="SMART" id="SM01130">
    <property type="entry name" value="DHDPS"/>
    <property type="match status" value="1"/>
</dbReference>
<evidence type="ECO:0000313" key="5">
    <source>
        <dbReference type="EMBL" id="EDY20797.1"/>
    </source>
</evidence>
<dbReference type="PANTHER" id="PTHR12128">
    <property type="entry name" value="DIHYDRODIPICOLINATE SYNTHASE"/>
    <property type="match status" value="1"/>
</dbReference>
<dbReference type="PIRSF" id="PIRSF001365">
    <property type="entry name" value="DHDPS"/>
    <property type="match status" value="1"/>
</dbReference>
<dbReference type="STRING" id="497964.CfE428DRAFT_1994"/>
<evidence type="ECO:0000313" key="6">
    <source>
        <dbReference type="Proteomes" id="UP000005824"/>
    </source>
</evidence>
<sequence length="310" mass="34198">MKAPPRKPKSNRWQGVFPAVTTQMHKDGSLDLEATARHIEVLIESGITGVVILGSLGENQMLTGEEKRLMVREMVRAISGRIPVLSGVAETSTAEACRYTRDCEALGADGVMLLPPMVYKTPDPVETLAHFRTVAKATGLPIMIYNNPISYGNDLTPEMFAQLASVPNFVALKESSGNTRRITDLRNTVGDRYAIFTGVDDLVLESAVLGIDGWVAGTGIAFPAQNQYFWELILAGDWAKAREIYRWFTPLLHLDTHVKFVQYIKLCTQECGLGREWTRAPRLPLKGAERKAVLKIIHDGIAAAPKVPKK</sequence>
<dbReference type="Proteomes" id="UP000005824">
    <property type="component" value="Unassembled WGS sequence"/>
</dbReference>
<feature type="active site" description="Schiff-base intermediate with substrate" evidence="3">
    <location>
        <position position="173"/>
    </location>
</feature>
<feature type="binding site" evidence="4">
    <location>
        <position position="215"/>
    </location>
    <ligand>
        <name>pyruvate</name>
        <dbReference type="ChEBI" id="CHEBI:15361"/>
    </ligand>
</feature>
<protein>
    <submittedName>
        <fullName evidence="5">Dihydrodipicolinate synthetase</fullName>
    </submittedName>
</protein>
<dbReference type="SUPFAM" id="SSF51569">
    <property type="entry name" value="Aldolase"/>
    <property type="match status" value="1"/>
</dbReference>
<feature type="active site" description="Proton donor/acceptor" evidence="3">
    <location>
        <position position="145"/>
    </location>
</feature>
<dbReference type="InterPro" id="IPR002220">
    <property type="entry name" value="DapA-like"/>
</dbReference>
<comment type="caution">
    <text evidence="5">The sequence shown here is derived from an EMBL/GenBank/DDBJ whole genome shotgun (WGS) entry which is preliminary data.</text>
</comment>
<dbReference type="CDD" id="cd00408">
    <property type="entry name" value="DHDPS-like"/>
    <property type="match status" value="1"/>
</dbReference>
<keyword evidence="1 2" id="KW-0456">Lyase</keyword>
<accession>B4CZA6</accession>
<dbReference type="PRINTS" id="PR00146">
    <property type="entry name" value="DHPICSNTHASE"/>
</dbReference>
<evidence type="ECO:0000256" key="2">
    <source>
        <dbReference type="PIRNR" id="PIRNR001365"/>
    </source>
</evidence>
<comment type="similarity">
    <text evidence="2">Belongs to the DapA family.</text>
</comment>
<dbReference type="Gene3D" id="3.20.20.70">
    <property type="entry name" value="Aldolase class I"/>
    <property type="match status" value="1"/>
</dbReference>
<dbReference type="Pfam" id="PF00701">
    <property type="entry name" value="DHDPS"/>
    <property type="match status" value="1"/>
</dbReference>
<dbReference type="PANTHER" id="PTHR12128:SF72">
    <property type="entry name" value="DIHYDRODIPICOLINATE SYNTHASE"/>
    <property type="match status" value="1"/>
</dbReference>
<evidence type="ECO:0000256" key="4">
    <source>
        <dbReference type="PIRSR" id="PIRSR001365-2"/>
    </source>
</evidence>
<dbReference type="InParanoid" id="B4CZA6"/>
<name>B4CZA6_9BACT</name>